<reference evidence="1 2" key="1">
    <citation type="submission" date="2020-10" db="EMBL/GenBank/DDBJ databases">
        <title>Sequencing the genomes of 1000 actinobacteria strains.</title>
        <authorList>
            <person name="Klenk H.-P."/>
        </authorList>
    </citation>
    <scope>NUCLEOTIDE SEQUENCE [LARGE SCALE GENOMIC DNA]</scope>
    <source>
        <strain evidence="1 2">DSM 43748</strain>
    </source>
</reference>
<gene>
    <name evidence="1" type="ORF">H4W81_009393</name>
</gene>
<proteinExistence type="predicted"/>
<dbReference type="EMBL" id="JADBEF010000002">
    <property type="protein sequence ID" value="MBE1566521.1"/>
    <property type="molecule type" value="Genomic_DNA"/>
</dbReference>
<evidence type="ECO:0000313" key="1">
    <source>
        <dbReference type="EMBL" id="MBE1566521.1"/>
    </source>
</evidence>
<protein>
    <submittedName>
        <fullName evidence="1">Uncharacterized protein</fullName>
    </submittedName>
</protein>
<accession>A0ABR9KWW2</accession>
<evidence type="ECO:0000313" key="2">
    <source>
        <dbReference type="Proteomes" id="UP000661607"/>
    </source>
</evidence>
<dbReference type="RefSeq" id="WP_192781524.1">
    <property type="nucleotide sequence ID" value="NZ_BAAASY010000032.1"/>
</dbReference>
<comment type="caution">
    <text evidence="1">The sequence shown here is derived from an EMBL/GenBank/DDBJ whole genome shotgun (WGS) entry which is preliminary data.</text>
</comment>
<organism evidence="1 2">
    <name type="scientific">Nonomuraea africana</name>
    <dbReference type="NCBI Taxonomy" id="46171"/>
    <lineage>
        <taxon>Bacteria</taxon>
        <taxon>Bacillati</taxon>
        <taxon>Actinomycetota</taxon>
        <taxon>Actinomycetes</taxon>
        <taxon>Streptosporangiales</taxon>
        <taxon>Streptosporangiaceae</taxon>
        <taxon>Nonomuraea</taxon>
    </lineage>
</organism>
<keyword evidence="2" id="KW-1185">Reference proteome</keyword>
<sequence>MTLALPQAPTLPARVRRCEPPFTPHADPACPTCGLRHPALHENLAGSAYTGCCQADPVAFVCAEAGVNVYLSPEGYEPEICPHCPE</sequence>
<dbReference type="Proteomes" id="UP000661607">
    <property type="component" value="Unassembled WGS sequence"/>
</dbReference>
<name>A0ABR9KWW2_9ACTN</name>